<reference evidence="2 3" key="1">
    <citation type="journal article" date="2018" name="Front. Plant Sci.">
        <title>Red Clover (Trifolium pratense) and Zigzag Clover (T. medium) - A Picture of Genomic Similarities and Differences.</title>
        <authorList>
            <person name="Dluhosova J."/>
            <person name="Istvanek J."/>
            <person name="Nedelnik J."/>
            <person name="Repkova J."/>
        </authorList>
    </citation>
    <scope>NUCLEOTIDE SEQUENCE [LARGE SCALE GENOMIC DNA]</scope>
    <source>
        <strain evidence="3">cv. 10/8</strain>
        <tissue evidence="2">Leaf</tissue>
    </source>
</reference>
<accession>A0A392PIH3</accession>
<dbReference type="Pfam" id="PF12796">
    <property type="entry name" value="Ank_2"/>
    <property type="match status" value="1"/>
</dbReference>
<comment type="subcellular location">
    <subcellularLocation>
        <location evidence="1">Cell membrane</location>
        <topology evidence="1">Peripheral membrane protein</topology>
        <orientation evidence="1">Cytoplasmic side</orientation>
    </subcellularLocation>
</comment>
<evidence type="ECO:0000256" key="1">
    <source>
        <dbReference type="ARBA" id="ARBA00004413"/>
    </source>
</evidence>
<evidence type="ECO:0000313" key="3">
    <source>
        <dbReference type="Proteomes" id="UP000265520"/>
    </source>
</evidence>
<dbReference type="PANTHER" id="PTHR24128">
    <property type="entry name" value="HOMEOBOX PROTEIN WARIAI"/>
    <property type="match status" value="1"/>
</dbReference>
<protein>
    <submittedName>
        <fullName evidence="2">Ankyrin repeat-containing protein</fullName>
    </submittedName>
</protein>
<dbReference type="GO" id="GO:0005886">
    <property type="term" value="C:plasma membrane"/>
    <property type="evidence" value="ECO:0007669"/>
    <property type="project" value="UniProtKB-SubCell"/>
</dbReference>
<feature type="non-terminal residue" evidence="2">
    <location>
        <position position="106"/>
    </location>
</feature>
<dbReference type="SUPFAM" id="SSF48403">
    <property type="entry name" value="Ankyrin repeat"/>
    <property type="match status" value="1"/>
</dbReference>
<dbReference type="PANTHER" id="PTHR24128:SF87">
    <property type="entry name" value="ANKYRIN REPEAT FAMILY PROTEIN"/>
    <property type="match status" value="1"/>
</dbReference>
<organism evidence="2 3">
    <name type="scientific">Trifolium medium</name>
    <dbReference type="NCBI Taxonomy" id="97028"/>
    <lineage>
        <taxon>Eukaryota</taxon>
        <taxon>Viridiplantae</taxon>
        <taxon>Streptophyta</taxon>
        <taxon>Embryophyta</taxon>
        <taxon>Tracheophyta</taxon>
        <taxon>Spermatophyta</taxon>
        <taxon>Magnoliopsida</taxon>
        <taxon>eudicotyledons</taxon>
        <taxon>Gunneridae</taxon>
        <taxon>Pentapetalae</taxon>
        <taxon>rosids</taxon>
        <taxon>fabids</taxon>
        <taxon>Fabales</taxon>
        <taxon>Fabaceae</taxon>
        <taxon>Papilionoideae</taxon>
        <taxon>50 kb inversion clade</taxon>
        <taxon>NPAAA clade</taxon>
        <taxon>Hologalegina</taxon>
        <taxon>IRL clade</taxon>
        <taxon>Trifolieae</taxon>
        <taxon>Trifolium</taxon>
    </lineage>
</organism>
<dbReference type="AlphaFoldDB" id="A0A392PIH3"/>
<sequence length="106" mass="11922">MNTHIGRRLKAAAEAGNIDLFYTVIQDDPSILEDIDLIPFIETPLHIAASMGHLQFATEIMMLKPSFAWKLNPQGFSPIHVAMQNGQNMMVHRLVNLNKELVRVQG</sequence>
<proteinExistence type="predicted"/>
<dbReference type="Proteomes" id="UP000265520">
    <property type="component" value="Unassembled WGS sequence"/>
</dbReference>
<keyword evidence="3" id="KW-1185">Reference proteome</keyword>
<dbReference type="SMART" id="SM00248">
    <property type="entry name" value="ANK"/>
    <property type="match status" value="2"/>
</dbReference>
<name>A0A392PIH3_9FABA</name>
<dbReference type="EMBL" id="LXQA010081782">
    <property type="protein sequence ID" value="MCI11858.1"/>
    <property type="molecule type" value="Genomic_DNA"/>
</dbReference>
<evidence type="ECO:0000313" key="2">
    <source>
        <dbReference type="EMBL" id="MCI11858.1"/>
    </source>
</evidence>
<dbReference type="InterPro" id="IPR036770">
    <property type="entry name" value="Ankyrin_rpt-contain_sf"/>
</dbReference>
<dbReference type="Gene3D" id="1.25.40.20">
    <property type="entry name" value="Ankyrin repeat-containing domain"/>
    <property type="match status" value="1"/>
</dbReference>
<dbReference type="InterPro" id="IPR002110">
    <property type="entry name" value="Ankyrin_rpt"/>
</dbReference>
<comment type="caution">
    <text evidence="2">The sequence shown here is derived from an EMBL/GenBank/DDBJ whole genome shotgun (WGS) entry which is preliminary data.</text>
</comment>